<name>A0A8S9FH98_BRACR</name>
<gene>
    <name evidence="1" type="ORF">F2Q70_00030108</name>
</gene>
<proteinExistence type="predicted"/>
<evidence type="ECO:0000313" key="1">
    <source>
        <dbReference type="EMBL" id="KAF2532701.1"/>
    </source>
</evidence>
<protein>
    <submittedName>
        <fullName evidence="1">Uncharacterized protein</fullName>
    </submittedName>
</protein>
<comment type="caution">
    <text evidence="1">The sequence shown here is derived from an EMBL/GenBank/DDBJ whole genome shotgun (WGS) entry which is preliminary data.</text>
</comment>
<accession>A0A8S9FH98</accession>
<sequence length="139" mass="15418">MVFKGRAILGLNRTTRDRNITLKAVHAYKSEVRPSPFSPGYFRVFPRCRGSLGRVHQWLSWPLGMNSGHLPSFLTICVCSQALEDALGDNITDQSHQKVGVGGSPGVPTTAQTCLPFIEEGAVTFSKVSPFRYHFWPLI</sequence>
<reference evidence="1" key="1">
    <citation type="submission" date="2019-12" db="EMBL/GenBank/DDBJ databases">
        <title>Genome sequencing and annotation of Brassica cretica.</title>
        <authorList>
            <person name="Studholme D.J."/>
            <person name="Sarris P.F."/>
        </authorList>
    </citation>
    <scope>NUCLEOTIDE SEQUENCE</scope>
    <source>
        <strain evidence="1">PFS-102/07</strain>
        <tissue evidence="1">Leaf</tissue>
    </source>
</reference>
<organism evidence="1">
    <name type="scientific">Brassica cretica</name>
    <name type="common">Mustard</name>
    <dbReference type="NCBI Taxonomy" id="69181"/>
    <lineage>
        <taxon>Eukaryota</taxon>
        <taxon>Viridiplantae</taxon>
        <taxon>Streptophyta</taxon>
        <taxon>Embryophyta</taxon>
        <taxon>Tracheophyta</taxon>
        <taxon>Spermatophyta</taxon>
        <taxon>Magnoliopsida</taxon>
        <taxon>eudicotyledons</taxon>
        <taxon>Gunneridae</taxon>
        <taxon>Pentapetalae</taxon>
        <taxon>rosids</taxon>
        <taxon>malvids</taxon>
        <taxon>Brassicales</taxon>
        <taxon>Brassicaceae</taxon>
        <taxon>Brassiceae</taxon>
        <taxon>Brassica</taxon>
    </lineage>
</organism>
<dbReference type="AlphaFoldDB" id="A0A8S9FH98"/>
<dbReference type="EMBL" id="QGKY02002305">
    <property type="protein sequence ID" value="KAF2532701.1"/>
    <property type="molecule type" value="Genomic_DNA"/>
</dbReference>